<dbReference type="Proteomes" id="UP000266861">
    <property type="component" value="Unassembled WGS sequence"/>
</dbReference>
<organism evidence="1 2">
    <name type="scientific">Diversispora epigaea</name>
    <dbReference type="NCBI Taxonomy" id="1348612"/>
    <lineage>
        <taxon>Eukaryota</taxon>
        <taxon>Fungi</taxon>
        <taxon>Fungi incertae sedis</taxon>
        <taxon>Mucoromycota</taxon>
        <taxon>Glomeromycotina</taxon>
        <taxon>Glomeromycetes</taxon>
        <taxon>Diversisporales</taxon>
        <taxon>Diversisporaceae</taxon>
        <taxon>Diversispora</taxon>
    </lineage>
</organism>
<evidence type="ECO:0000313" key="1">
    <source>
        <dbReference type="EMBL" id="RHZ78655.1"/>
    </source>
</evidence>
<dbReference type="AlphaFoldDB" id="A0A397IRQ7"/>
<accession>A0A397IRQ7</accession>
<dbReference type="EMBL" id="PQFF01000149">
    <property type="protein sequence ID" value="RHZ78655.1"/>
    <property type="molecule type" value="Genomic_DNA"/>
</dbReference>
<dbReference type="OrthoDB" id="2310771at2759"/>
<evidence type="ECO:0008006" key="3">
    <source>
        <dbReference type="Google" id="ProtNLM"/>
    </source>
</evidence>
<sequence length="233" mass="27410">MKKLSLDDAIEIARKKNGKCLSTQYINNSTPLYWQCNKFHTWHTTLSNVKNHNTWCLTCSRIISSIKQAYTLEEVKCVAYSRNGECLSEKYYNNRIPLRWKCSKGHEWLALFYSIINNQSWCLLSNLDWRCTKGHNWSAPSHTILKECWCPFCSKYTRENLCRGIVTKLLGSPPSKNRRPDFLKTSKHPSGLELNIYYPQYGLAIEVQGEQHKRYVKHFHRILEGFNNLLIRD</sequence>
<name>A0A397IRQ7_9GLOM</name>
<protein>
    <recommendedName>
        <fullName evidence="3">Zinc-ribbon domain-containing protein</fullName>
    </recommendedName>
</protein>
<keyword evidence="2" id="KW-1185">Reference proteome</keyword>
<reference evidence="1 2" key="1">
    <citation type="submission" date="2018-08" db="EMBL/GenBank/DDBJ databases">
        <title>Genome and evolution of the arbuscular mycorrhizal fungus Diversispora epigaea (formerly Glomus versiforme) and its bacterial endosymbionts.</title>
        <authorList>
            <person name="Sun X."/>
            <person name="Fei Z."/>
            <person name="Harrison M."/>
        </authorList>
    </citation>
    <scope>NUCLEOTIDE SEQUENCE [LARGE SCALE GENOMIC DNA]</scope>
    <source>
        <strain evidence="1 2">IT104</strain>
    </source>
</reference>
<gene>
    <name evidence="1" type="ORF">Glove_158g12</name>
</gene>
<proteinExistence type="predicted"/>
<evidence type="ECO:0000313" key="2">
    <source>
        <dbReference type="Proteomes" id="UP000266861"/>
    </source>
</evidence>
<comment type="caution">
    <text evidence="1">The sequence shown here is derived from an EMBL/GenBank/DDBJ whole genome shotgun (WGS) entry which is preliminary data.</text>
</comment>